<feature type="domain" description="NAD(P)-binding" evidence="2">
    <location>
        <begin position="215"/>
        <end position="302"/>
    </location>
</feature>
<reference evidence="3 4" key="1">
    <citation type="journal article" date="2008" name="Nature">
        <title>The Phaeodactylum genome reveals the evolutionary history of diatom genomes.</title>
        <authorList>
            <person name="Bowler C."/>
            <person name="Allen A.E."/>
            <person name="Badger J.H."/>
            <person name="Grimwood J."/>
            <person name="Jabbari K."/>
            <person name="Kuo A."/>
            <person name="Maheswari U."/>
            <person name="Martens C."/>
            <person name="Maumus F."/>
            <person name="Otillar R.P."/>
            <person name="Rayko E."/>
            <person name="Salamov A."/>
            <person name="Vandepoele K."/>
            <person name="Beszteri B."/>
            <person name="Gruber A."/>
            <person name="Heijde M."/>
            <person name="Katinka M."/>
            <person name="Mock T."/>
            <person name="Valentin K."/>
            <person name="Verret F."/>
            <person name="Berges J.A."/>
            <person name="Brownlee C."/>
            <person name="Cadoret J.P."/>
            <person name="Chiovitti A."/>
            <person name="Choi C.J."/>
            <person name="Coesel S."/>
            <person name="De Martino A."/>
            <person name="Detter J.C."/>
            <person name="Durkin C."/>
            <person name="Falciatore A."/>
            <person name="Fournet J."/>
            <person name="Haruta M."/>
            <person name="Huysman M.J."/>
            <person name="Jenkins B.D."/>
            <person name="Jiroutova K."/>
            <person name="Jorgensen R.E."/>
            <person name="Joubert Y."/>
            <person name="Kaplan A."/>
            <person name="Kroger N."/>
            <person name="Kroth P.G."/>
            <person name="La Roche J."/>
            <person name="Lindquist E."/>
            <person name="Lommer M."/>
            <person name="Martin-Jezequel V."/>
            <person name="Lopez P.J."/>
            <person name="Lucas S."/>
            <person name="Mangogna M."/>
            <person name="McGinnis K."/>
            <person name="Medlin L.K."/>
            <person name="Montsant A."/>
            <person name="Oudot-Le Secq M.P."/>
            <person name="Napoli C."/>
            <person name="Obornik M."/>
            <person name="Parker M.S."/>
            <person name="Petit J.L."/>
            <person name="Porcel B.M."/>
            <person name="Poulsen N."/>
            <person name="Robison M."/>
            <person name="Rychlewski L."/>
            <person name="Rynearson T.A."/>
            <person name="Schmutz J."/>
            <person name="Shapiro H."/>
            <person name="Siaut M."/>
            <person name="Stanley M."/>
            <person name="Sussman M.R."/>
            <person name="Taylor A.R."/>
            <person name="Vardi A."/>
            <person name="von Dassow P."/>
            <person name="Vyverman W."/>
            <person name="Willis A."/>
            <person name="Wyrwicz L.S."/>
            <person name="Rokhsar D.S."/>
            <person name="Weissenbach J."/>
            <person name="Armbrust E.V."/>
            <person name="Green B.R."/>
            <person name="Van de Peer Y."/>
            <person name="Grigoriev I.V."/>
        </authorList>
    </citation>
    <scope>NUCLEOTIDE SEQUENCE [LARGE SCALE GENOMIC DNA]</scope>
    <source>
        <strain evidence="3 4">CCAP 1055/1</strain>
    </source>
</reference>
<feature type="compositionally biased region" description="Basic and acidic residues" evidence="1">
    <location>
        <begin position="109"/>
        <end position="140"/>
    </location>
</feature>
<sequence>MTTSADRKSAWRVAGIVLVLLIGSCSTIQKRFFVLSFSPQSQNIIPRTSRWNLDHESLHTFAKEHARTYLWASNSGDEDKAPQNEEASKNLPKRKKKKKPGSRAGEPSLDDRKKNKEELVKEIGERMRDKNKKPIGETHDNSNSLLDKLNPFKAGQNLRKQLDTAITSISSVAKTEKRTMYYLDDRLVDGTNVFSERTLERLDQDDFVPEVLVVGATGEVGRLVVRRLLLDGRFRVRVLVRDLYTKTLNMLGTGVTYCQGDLGNMDSLEYALTDVDKIVFCASAPRPDEDQFQQRFQDFMKETLESRDDSIKDIFDSKANDVEWEQLESVLELRARLAEQVDCLGMQNLVRAYQHVRHADYGTSQAAKRSLFKFQSRPDDFNLFALDDVGDDFSETAEGERKDYTSNYSYNEEDYDEDDDMDEGEYEDEYADYDEEYDIVGLEKRQDSSVKTQVQWIRNKFRHAVFVGRVPKATSGNAGGEAAITSSRLRAREDPDNGIDLSNGFAGFICRVCSDGGTYEAFVRTRAFYTDGIEYVCQFSTSTKPIGRNKSKNKFVTVRLPFENFTPVRTASSKLVGQDESIPQFRGGDVRNIGFRYRSSGNELKNKLEQSERNSFYLAFSYIKLYRAQPEPEFVYLSDARIPPVVPNGMVRHEARQLLAANGNESSTGSYQILSDSALWSSTRDKTSRSPEETYYKYRGEEILKQSGLSYSIVRVCGFNESPSGEASTIDLQSSTNDLSAVSRDDVARVCVSALLDPNALNKSFYMGKKKGQKSSSKDEDMASKFGQLSADAIV</sequence>
<dbReference type="AlphaFoldDB" id="B5Y3K5"/>
<dbReference type="PANTHER" id="PTHR15020">
    <property type="entry name" value="FLAVIN REDUCTASE-RELATED"/>
    <property type="match status" value="1"/>
</dbReference>
<feature type="compositionally biased region" description="Basic and acidic residues" evidence="1">
    <location>
        <begin position="77"/>
        <end position="88"/>
    </location>
</feature>
<accession>B5Y3K5</accession>
<feature type="region of interest" description="Disordered" evidence="1">
    <location>
        <begin position="768"/>
        <end position="795"/>
    </location>
</feature>
<feature type="region of interest" description="Disordered" evidence="1">
    <location>
        <begin position="73"/>
        <end position="147"/>
    </location>
</feature>
<gene>
    <name evidence="3" type="ORF">PHATR_46720</name>
</gene>
<dbReference type="Proteomes" id="UP000000759">
    <property type="component" value="Chromosome 11"/>
</dbReference>
<dbReference type="PaxDb" id="2850-Phatr46720"/>
<reference evidence="4" key="2">
    <citation type="submission" date="2008-08" db="EMBL/GenBank/DDBJ databases">
        <authorList>
            <consortium name="Diatom Consortium"/>
            <person name="Grigoriev I."/>
            <person name="Grimwood J."/>
            <person name="Kuo A."/>
            <person name="Otillar R.P."/>
            <person name="Salamov A."/>
            <person name="Detter J.C."/>
            <person name="Lindquist E."/>
            <person name="Shapiro H."/>
            <person name="Lucas S."/>
            <person name="Glavina del Rio T."/>
            <person name="Pitluck S."/>
            <person name="Rokhsar D."/>
            <person name="Bowler C."/>
        </authorList>
    </citation>
    <scope>GENOME REANNOTATION</scope>
    <source>
        <strain evidence="4">CCAP 1055/1</strain>
    </source>
</reference>
<evidence type="ECO:0000313" key="4">
    <source>
        <dbReference type="Proteomes" id="UP000000759"/>
    </source>
</evidence>
<organism evidence="3 4">
    <name type="scientific">Phaeodactylum tricornutum (strain CCAP 1055/1)</name>
    <dbReference type="NCBI Taxonomy" id="556484"/>
    <lineage>
        <taxon>Eukaryota</taxon>
        <taxon>Sar</taxon>
        <taxon>Stramenopiles</taxon>
        <taxon>Ochrophyta</taxon>
        <taxon>Bacillariophyta</taxon>
        <taxon>Bacillariophyceae</taxon>
        <taxon>Bacillariophycidae</taxon>
        <taxon>Naviculales</taxon>
        <taxon>Phaeodactylaceae</taxon>
        <taxon>Phaeodactylum</taxon>
    </lineage>
</organism>
<evidence type="ECO:0000313" key="3">
    <source>
        <dbReference type="EMBL" id="ACI65323.1"/>
    </source>
</evidence>
<evidence type="ECO:0000256" key="1">
    <source>
        <dbReference type="SAM" id="MobiDB-lite"/>
    </source>
</evidence>
<evidence type="ECO:0000259" key="2">
    <source>
        <dbReference type="Pfam" id="PF13460"/>
    </source>
</evidence>
<feature type="compositionally biased region" description="Basic residues" evidence="1">
    <location>
        <begin position="91"/>
        <end position="101"/>
    </location>
</feature>
<dbReference type="EMBL" id="CP001141">
    <property type="protein sequence ID" value="ACI65323.1"/>
    <property type="molecule type" value="Genomic_DNA"/>
</dbReference>
<dbReference type="InterPro" id="IPR016040">
    <property type="entry name" value="NAD(P)-bd_dom"/>
</dbReference>
<dbReference type="Gene3D" id="3.40.50.720">
    <property type="entry name" value="NAD(P)-binding Rossmann-like Domain"/>
    <property type="match status" value="2"/>
</dbReference>
<dbReference type="OrthoDB" id="10254221at2759"/>
<dbReference type="OMA" id="KANDVEW"/>
<dbReference type="Pfam" id="PF13460">
    <property type="entry name" value="NAD_binding_10"/>
    <property type="match status" value="2"/>
</dbReference>
<dbReference type="PROSITE" id="PS51257">
    <property type="entry name" value="PROKAR_LIPOPROTEIN"/>
    <property type="match status" value="1"/>
</dbReference>
<proteinExistence type="predicted"/>
<dbReference type="HOGENOM" id="CLU_353554_0_0_1"/>
<name>B5Y3K5_PHATC</name>
<dbReference type="RefSeq" id="XP_002185853.1">
    <property type="nucleotide sequence ID" value="XM_002185817.1"/>
</dbReference>
<dbReference type="STRING" id="556484.B5Y3K5"/>
<dbReference type="SUPFAM" id="SSF51735">
    <property type="entry name" value="NAD(P)-binding Rossmann-fold domains"/>
    <property type="match status" value="2"/>
</dbReference>
<feature type="compositionally biased region" description="Acidic residues" evidence="1">
    <location>
        <begin position="411"/>
        <end position="423"/>
    </location>
</feature>
<dbReference type="eggNOG" id="KOG1203">
    <property type="taxonomic scope" value="Eukaryota"/>
</dbReference>
<dbReference type="InParanoid" id="B5Y3K5"/>
<dbReference type="GeneID" id="7204627"/>
<dbReference type="PANTHER" id="PTHR15020:SF47">
    <property type="entry name" value="NAD(P)-BINDING DOMAIN-CONTAINING PROTEIN"/>
    <property type="match status" value="1"/>
</dbReference>
<feature type="domain" description="NAD(P)-binding" evidence="2">
    <location>
        <begin position="696"/>
        <end position="758"/>
    </location>
</feature>
<keyword evidence="4" id="KW-1185">Reference proteome</keyword>
<feature type="region of interest" description="Disordered" evidence="1">
    <location>
        <begin position="396"/>
        <end position="423"/>
    </location>
</feature>
<protein>
    <recommendedName>
        <fullName evidence="2">NAD(P)-binding domain-containing protein</fullName>
    </recommendedName>
</protein>
<dbReference type="InterPro" id="IPR036291">
    <property type="entry name" value="NAD(P)-bd_dom_sf"/>
</dbReference>
<dbReference type="KEGG" id="pti:PHATR_46720"/>